<dbReference type="Gene3D" id="3.30.420.10">
    <property type="entry name" value="Ribonuclease H-like superfamily/Ribonuclease H"/>
    <property type="match status" value="1"/>
</dbReference>
<dbReference type="SMART" id="SM00474">
    <property type="entry name" value="35EXOc"/>
    <property type="match status" value="1"/>
</dbReference>
<dbReference type="Pfam" id="PF01612">
    <property type="entry name" value="DNA_pol_A_exo1"/>
    <property type="match status" value="1"/>
</dbReference>
<dbReference type="GO" id="GO:1990923">
    <property type="term" value="C:PET complex"/>
    <property type="evidence" value="ECO:0007669"/>
    <property type="project" value="TreeGrafter"/>
</dbReference>
<evidence type="ECO:0000313" key="1">
    <source>
        <dbReference type="EMBL" id="CAB4000621.1"/>
    </source>
</evidence>
<reference evidence="1" key="1">
    <citation type="submission" date="2020-04" db="EMBL/GenBank/DDBJ databases">
        <authorList>
            <person name="Alioto T."/>
            <person name="Alioto T."/>
            <person name="Gomez Garrido J."/>
        </authorList>
    </citation>
    <scope>NUCLEOTIDE SEQUENCE</scope>
    <source>
        <strain evidence="1">A484AB</strain>
    </source>
</reference>
<proteinExistence type="predicted"/>
<dbReference type="InterPro" id="IPR036397">
    <property type="entry name" value="RNaseH_sf"/>
</dbReference>
<dbReference type="GO" id="GO:0003676">
    <property type="term" value="F:nucleic acid binding"/>
    <property type="evidence" value="ECO:0007669"/>
    <property type="project" value="InterPro"/>
</dbReference>
<dbReference type="InterPro" id="IPR052144">
    <property type="entry name" value="piRNA_biogenesis_EXD1"/>
</dbReference>
<dbReference type="OrthoDB" id="26838at2759"/>
<name>A0A7D9I3L7_PARCT</name>
<dbReference type="InterPro" id="IPR012337">
    <property type="entry name" value="RNaseH-like_sf"/>
</dbReference>
<dbReference type="GO" id="GO:0008408">
    <property type="term" value="F:3'-5' exonuclease activity"/>
    <property type="evidence" value="ECO:0007669"/>
    <property type="project" value="InterPro"/>
</dbReference>
<sequence>MAGQIEYSDDSKLIDNEIALNVAISELNQYKQTSNNLLAVDCEGVSLSRKGELTILSIATREKAYLFDVLKIGKAIFSGGLQEILEDNTQEKLMFDCRQDSDALWHQFNVKLAGVLDLQLLEIMYRRENPTSESAKPSPKTKFGRYKRRSQFTDQVENIYGYRRCLELYLEDDKLIEAKDSGGKLFKINNKAWKVRPLSETLIQYCVADTIGMFKLYDKMKDILSSVDGKTRLKIASEKYVEFYRQKEERSYDDYETNAFLPLDIIPEKGTASFPLANTSCTLCERRFPREEFSVTQLSKSEQKCSVCKEIKRLDDVQQNREDNWARRDDEEYIVFPECGNDYCFHFGCSC</sequence>
<protein>
    <submittedName>
        <fullName evidence="1">PiRNA biogenesis EXD1-like</fullName>
    </submittedName>
</protein>
<keyword evidence="2" id="KW-1185">Reference proteome</keyword>
<organism evidence="1 2">
    <name type="scientific">Paramuricea clavata</name>
    <name type="common">Red gorgonian</name>
    <name type="synonym">Violescent sea-whip</name>
    <dbReference type="NCBI Taxonomy" id="317549"/>
    <lineage>
        <taxon>Eukaryota</taxon>
        <taxon>Metazoa</taxon>
        <taxon>Cnidaria</taxon>
        <taxon>Anthozoa</taxon>
        <taxon>Octocorallia</taxon>
        <taxon>Malacalcyonacea</taxon>
        <taxon>Plexauridae</taxon>
        <taxon>Paramuricea</taxon>
    </lineage>
</organism>
<accession>A0A7D9I3L7</accession>
<dbReference type="AlphaFoldDB" id="A0A7D9I3L7"/>
<dbReference type="EMBL" id="CACRXK020003881">
    <property type="protein sequence ID" value="CAB4000621.1"/>
    <property type="molecule type" value="Genomic_DNA"/>
</dbReference>
<dbReference type="PANTHER" id="PTHR46628:SF1">
    <property type="entry name" value="PIRNA BIOGENESIS PROTEIN EXD1"/>
    <property type="match status" value="1"/>
</dbReference>
<gene>
    <name evidence="1" type="ORF">PACLA_8A010655</name>
</gene>
<dbReference type="InterPro" id="IPR002562">
    <property type="entry name" value="3'-5'_exonuclease_dom"/>
</dbReference>
<comment type="caution">
    <text evidence="1">The sequence shown here is derived from an EMBL/GenBank/DDBJ whole genome shotgun (WGS) entry which is preliminary data.</text>
</comment>
<dbReference type="SUPFAM" id="SSF53098">
    <property type="entry name" value="Ribonuclease H-like"/>
    <property type="match status" value="1"/>
</dbReference>
<evidence type="ECO:0000313" key="2">
    <source>
        <dbReference type="Proteomes" id="UP001152795"/>
    </source>
</evidence>
<dbReference type="GO" id="GO:0034587">
    <property type="term" value="P:piRNA processing"/>
    <property type="evidence" value="ECO:0007669"/>
    <property type="project" value="TreeGrafter"/>
</dbReference>
<dbReference type="PANTHER" id="PTHR46628">
    <property type="entry name" value="PIRNA BIOGENESIS PROTEIN EXD1"/>
    <property type="match status" value="1"/>
</dbReference>
<dbReference type="Proteomes" id="UP001152795">
    <property type="component" value="Unassembled WGS sequence"/>
</dbReference>